<dbReference type="AlphaFoldDB" id="A0A9D3YJF2"/>
<organism evidence="2 3">
    <name type="scientific">Dreissena polymorpha</name>
    <name type="common">Zebra mussel</name>
    <name type="synonym">Mytilus polymorpha</name>
    <dbReference type="NCBI Taxonomy" id="45954"/>
    <lineage>
        <taxon>Eukaryota</taxon>
        <taxon>Metazoa</taxon>
        <taxon>Spiralia</taxon>
        <taxon>Lophotrochozoa</taxon>
        <taxon>Mollusca</taxon>
        <taxon>Bivalvia</taxon>
        <taxon>Autobranchia</taxon>
        <taxon>Heteroconchia</taxon>
        <taxon>Euheterodonta</taxon>
        <taxon>Imparidentia</taxon>
        <taxon>Neoheterodontei</taxon>
        <taxon>Myida</taxon>
        <taxon>Dreissenoidea</taxon>
        <taxon>Dreissenidae</taxon>
        <taxon>Dreissena</taxon>
    </lineage>
</organism>
<dbReference type="Proteomes" id="UP000828390">
    <property type="component" value="Unassembled WGS sequence"/>
</dbReference>
<comment type="caution">
    <text evidence="2">The sequence shown here is derived from an EMBL/GenBank/DDBJ whole genome shotgun (WGS) entry which is preliminary data.</text>
</comment>
<reference evidence="2" key="1">
    <citation type="journal article" date="2019" name="bioRxiv">
        <title>The Genome of the Zebra Mussel, Dreissena polymorpha: A Resource for Invasive Species Research.</title>
        <authorList>
            <person name="McCartney M.A."/>
            <person name="Auch B."/>
            <person name="Kono T."/>
            <person name="Mallez S."/>
            <person name="Zhang Y."/>
            <person name="Obille A."/>
            <person name="Becker A."/>
            <person name="Abrahante J.E."/>
            <person name="Garbe J."/>
            <person name="Badalamenti J.P."/>
            <person name="Herman A."/>
            <person name="Mangelson H."/>
            <person name="Liachko I."/>
            <person name="Sullivan S."/>
            <person name="Sone E.D."/>
            <person name="Koren S."/>
            <person name="Silverstein K.A.T."/>
            <person name="Beckman K.B."/>
            <person name="Gohl D.M."/>
        </authorList>
    </citation>
    <scope>NUCLEOTIDE SEQUENCE</scope>
    <source>
        <strain evidence="2">Duluth1</strain>
        <tissue evidence="2">Whole animal</tissue>
    </source>
</reference>
<reference evidence="2" key="2">
    <citation type="submission" date="2020-11" db="EMBL/GenBank/DDBJ databases">
        <authorList>
            <person name="McCartney M.A."/>
            <person name="Auch B."/>
            <person name="Kono T."/>
            <person name="Mallez S."/>
            <person name="Becker A."/>
            <person name="Gohl D.M."/>
            <person name="Silverstein K.A.T."/>
            <person name="Koren S."/>
            <person name="Bechman K.B."/>
            <person name="Herman A."/>
            <person name="Abrahante J.E."/>
            <person name="Garbe J."/>
        </authorList>
    </citation>
    <scope>NUCLEOTIDE SEQUENCE</scope>
    <source>
        <strain evidence="2">Duluth1</strain>
        <tissue evidence="2">Whole animal</tissue>
    </source>
</reference>
<sequence length="59" mass="6264">MTKGSVTGVENPTQSRDTAPWLPGLRTQHSHVILHPGYRGGACPGGQICTANVSYDTIE</sequence>
<keyword evidence="3" id="KW-1185">Reference proteome</keyword>
<accession>A0A9D3YJF2</accession>
<feature type="region of interest" description="Disordered" evidence="1">
    <location>
        <begin position="1"/>
        <end position="23"/>
    </location>
</feature>
<evidence type="ECO:0000313" key="3">
    <source>
        <dbReference type="Proteomes" id="UP000828390"/>
    </source>
</evidence>
<evidence type="ECO:0000256" key="1">
    <source>
        <dbReference type="SAM" id="MobiDB-lite"/>
    </source>
</evidence>
<name>A0A9D3YJF2_DREPO</name>
<dbReference type="EMBL" id="JAIWYP010000015">
    <property type="protein sequence ID" value="KAH3701849.1"/>
    <property type="molecule type" value="Genomic_DNA"/>
</dbReference>
<proteinExistence type="predicted"/>
<protein>
    <submittedName>
        <fullName evidence="2">Uncharacterized protein</fullName>
    </submittedName>
</protein>
<gene>
    <name evidence="2" type="ORF">DPMN_076845</name>
</gene>
<evidence type="ECO:0000313" key="2">
    <source>
        <dbReference type="EMBL" id="KAH3701849.1"/>
    </source>
</evidence>
<feature type="compositionally biased region" description="Polar residues" evidence="1">
    <location>
        <begin position="1"/>
        <end position="17"/>
    </location>
</feature>